<dbReference type="GO" id="GO:0018576">
    <property type="term" value="F:catechol 1,2-dioxygenase activity"/>
    <property type="evidence" value="ECO:0007669"/>
    <property type="project" value="InterPro"/>
</dbReference>
<dbReference type="Proteomes" id="UP000301309">
    <property type="component" value="Unassembled WGS sequence"/>
</dbReference>
<dbReference type="GO" id="GO:0009712">
    <property type="term" value="P:catechol-containing compound metabolic process"/>
    <property type="evidence" value="ECO:0007669"/>
    <property type="project" value="InterPro"/>
</dbReference>
<evidence type="ECO:0000259" key="7">
    <source>
        <dbReference type="PROSITE" id="PS00083"/>
    </source>
</evidence>
<proteinExistence type="inferred from homology"/>
<evidence type="ECO:0000256" key="4">
    <source>
        <dbReference type="ARBA" id="ARBA00022964"/>
    </source>
</evidence>
<evidence type="ECO:0000313" key="8">
    <source>
        <dbReference type="EMBL" id="GDY60417.1"/>
    </source>
</evidence>
<dbReference type="Pfam" id="PF04444">
    <property type="entry name" value="Dioxygenase_N"/>
    <property type="match status" value="1"/>
</dbReference>
<dbReference type="AlphaFoldDB" id="A0A4D4LQE5"/>
<feature type="domain" description="Intradiol ring-cleavage dioxygenases" evidence="7">
    <location>
        <begin position="141"/>
        <end position="169"/>
    </location>
</feature>
<evidence type="ECO:0000256" key="2">
    <source>
        <dbReference type="ARBA" id="ARBA00007825"/>
    </source>
</evidence>
<evidence type="ECO:0000256" key="1">
    <source>
        <dbReference type="ARBA" id="ARBA00001965"/>
    </source>
</evidence>
<dbReference type="Pfam" id="PF00775">
    <property type="entry name" value="Dioxygenase_C"/>
    <property type="match status" value="1"/>
</dbReference>
<gene>
    <name evidence="8" type="ORF">SVIO_110400</name>
</gene>
<evidence type="ECO:0000256" key="3">
    <source>
        <dbReference type="ARBA" id="ARBA00022723"/>
    </source>
</evidence>
<dbReference type="PROSITE" id="PS00083">
    <property type="entry name" value="INTRADIOL_DIOXYGENAS"/>
    <property type="match status" value="1"/>
</dbReference>
<evidence type="ECO:0000256" key="5">
    <source>
        <dbReference type="ARBA" id="ARBA00023002"/>
    </source>
</evidence>
<protein>
    <submittedName>
        <fullName evidence="8">Hydroxyquinol 1,2-dioxygenase</fullName>
    </submittedName>
</protein>
<dbReference type="InterPro" id="IPR007535">
    <property type="entry name" value="Catechol_dOase_N"/>
</dbReference>
<dbReference type="PANTHER" id="PTHR33711:SF7">
    <property type="entry name" value="INTRADIOL RING-CLEAVAGE DIOXYGENASES DOMAIN-CONTAINING PROTEIN-RELATED"/>
    <property type="match status" value="1"/>
</dbReference>
<dbReference type="InterPro" id="IPR000627">
    <property type="entry name" value="Intradiol_dOase_C"/>
</dbReference>
<evidence type="ECO:0000256" key="6">
    <source>
        <dbReference type="ARBA" id="ARBA00023004"/>
    </source>
</evidence>
<dbReference type="SUPFAM" id="SSF49482">
    <property type="entry name" value="Aromatic compound dioxygenase"/>
    <property type="match status" value="1"/>
</dbReference>
<name>A0A4D4LQE5_STRVO</name>
<comment type="similarity">
    <text evidence="2">Belongs to the intradiol ring-cleavage dioxygenase family.</text>
</comment>
<keyword evidence="6" id="KW-0408">Iron</keyword>
<comment type="cofactor">
    <cofactor evidence="1">
        <name>Fe(3+)</name>
        <dbReference type="ChEBI" id="CHEBI:29034"/>
    </cofactor>
</comment>
<keyword evidence="3" id="KW-0479">Metal-binding</keyword>
<dbReference type="InterPro" id="IPR050770">
    <property type="entry name" value="Intradiol_RC_Dioxygenase"/>
</dbReference>
<dbReference type="EMBL" id="BJHW01000002">
    <property type="protein sequence ID" value="GDY60417.1"/>
    <property type="molecule type" value="Genomic_DNA"/>
</dbReference>
<dbReference type="Gene3D" id="2.60.130.10">
    <property type="entry name" value="Aromatic compound dioxygenase"/>
    <property type="match status" value="1"/>
</dbReference>
<keyword evidence="9" id="KW-1185">Reference proteome</keyword>
<keyword evidence="4 8" id="KW-0223">Dioxygenase</keyword>
<organism evidence="8 9">
    <name type="scientific">Streptomyces violaceusniger</name>
    <dbReference type="NCBI Taxonomy" id="68280"/>
    <lineage>
        <taxon>Bacteria</taxon>
        <taxon>Bacillati</taxon>
        <taxon>Actinomycetota</taxon>
        <taxon>Actinomycetes</taxon>
        <taxon>Kitasatosporales</taxon>
        <taxon>Streptomycetaceae</taxon>
        <taxon>Streptomyces</taxon>
        <taxon>Streptomyces violaceusniger group</taxon>
    </lineage>
</organism>
<accession>A0A4D4LQE5</accession>
<dbReference type="InterPro" id="IPR015889">
    <property type="entry name" value="Intradiol_dOase_core"/>
</dbReference>
<comment type="caution">
    <text evidence="8">The sequence shown here is derived from an EMBL/GenBank/DDBJ whole genome shotgun (WGS) entry which is preliminary data.</text>
</comment>
<sequence length="240" mass="26074">MTARTTTPATSEVSAATYDRLLDEVLASFEHTPDPRARQVLQALVRHAHAFLREVRPTLSEWSYAVDFLTRTGQRCSDTRQEFVLLSDVLGLSMLTEAINDSDIEAVTDSTVLGPFHMTKSPPRALGDSIDMVGTGTPCLITGTVTSAAGQPLAHASVDVWQCDENGLYDVQAPERIPAGHGRGLFRTDADGRFAFRTIVPSHYPIPTDGPVGELLKTADRHPYRPAHIHFIAAAPDTAT</sequence>
<dbReference type="PANTHER" id="PTHR33711">
    <property type="entry name" value="DIOXYGENASE, PUTATIVE (AFU_ORTHOLOGUE AFUA_2G02910)-RELATED"/>
    <property type="match status" value="1"/>
</dbReference>
<keyword evidence="5" id="KW-0560">Oxidoreductase</keyword>
<dbReference type="GO" id="GO:0008199">
    <property type="term" value="F:ferric iron binding"/>
    <property type="evidence" value="ECO:0007669"/>
    <property type="project" value="InterPro"/>
</dbReference>
<reference evidence="8 9" key="1">
    <citation type="journal article" date="2020" name="Int. J. Syst. Evol. Microbiol.">
        <title>Reclassification of Streptomyces castelarensis and Streptomyces sporoclivatus as later heterotypic synonyms of Streptomyces antimycoticus.</title>
        <authorList>
            <person name="Komaki H."/>
            <person name="Tamura T."/>
        </authorList>
    </citation>
    <scope>NUCLEOTIDE SEQUENCE [LARGE SCALE GENOMIC DNA]</scope>
    <source>
        <strain evidence="8 9">NBRC 13459</strain>
    </source>
</reference>
<evidence type="ECO:0000313" key="9">
    <source>
        <dbReference type="Proteomes" id="UP000301309"/>
    </source>
</evidence>